<evidence type="ECO:0000259" key="1">
    <source>
        <dbReference type="Pfam" id="PF01869"/>
    </source>
</evidence>
<dbReference type="SUPFAM" id="SSF53067">
    <property type="entry name" value="Actin-like ATPase domain"/>
    <property type="match status" value="2"/>
</dbReference>
<dbReference type="PANTHER" id="PTHR43190:SF3">
    <property type="entry name" value="N-ACETYL-D-GLUCOSAMINE KINASE"/>
    <property type="match status" value="1"/>
</dbReference>
<keyword evidence="3" id="KW-1185">Reference proteome</keyword>
<feature type="domain" description="ATPase BadF/BadG/BcrA/BcrD type" evidence="1">
    <location>
        <begin position="3"/>
        <end position="301"/>
    </location>
</feature>
<dbReference type="Gene3D" id="3.30.420.40">
    <property type="match status" value="2"/>
</dbReference>
<evidence type="ECO:0000313" key="3">
    <source>
        <dbReference type="Proteomes" id="UP001371218"/>
    </source>
</evidence>
<dbReference type="InterPro" id="IPR052519">
    <property type="entry name" value="Euk-type_GlcNAc_Kinase"/>
</dbReference>
<evidence type="ECO:0000313" key="2">
    <source>
        <dbReference type="EMBL" id="MEK8030053.1"/>
    </source>
</evidence>
<dbReference type="InterPro" id="IPR043129">
    <property type="entry name" value="ATPase_NBD"/>
</dbReference>
<gene>
    <name evidence="2" type="ORF">AACH06_04395</name>
</gene>
<dbReference type="EMBL" id="JBBUTG010000002">
    <property type="protein sequence ID" value="MEK8030053.1"/>
    <property type="molecule type" value="Genomic_DNA"/>
</dbReference>
<dbReference type="PANTHER" id="PTHR43190">
    <property type="entry name" value="N-ACETYL-D-GLUCOSAMINE KINASE"/>
    <property type="match status" value="1"/>
</dbReference>
<sequence length="332" mass="34662">MFLGIDGGGTKTAFTLIDGEGRVLARHVDGSLYHPEVGLDAVAQVLRRGIAAVLQAAGAEAQALTFSFIGLPCHGEDSRLQPRLDALPQGLLPAGRYRCGNDMVCGWAGSLGGRDGVNIVAGTGSIAYGEWQGREARAGGWGELFSDEGSAYWIAREGLALFSRMSDGRAEPGPLLALGRERFGLQDDLDLCAAVYGPDGLGRSGLAGLAPWVAEAARSGDAGARAIFVAAASQLADIVVATARRLQVPAEAVLPVSYSGGVFQADSLVLDPFRRLLAERWPSAQLMTPRFSPTVGAALQAARLAGWSWSPEALERLGHPADPVHAAPVEQG</sequence>
<proteinExistence type="predicted"/>
<dbReference type="RefSeq" id="WP_341424409.1">
    <property type="nucleotide sequence ID" value="NZ_JBBUTG010000002.1"/>
</dbReference>
<accession>A0ABU9BJB3</accession>
<dbReference type="Pfam" id="PF01869">
    <property type="entry name" value="BcrAD_BadFG"/>
    <property type="match status" value="1"/>
</dbReference>
<name>A0ABU9BJB3_9BURK</name>
<dbReference type="InterPro" id="IPR002731">
    <property type="entry name" value="ATPase_BadF"/>
</dbReference>
<organism evidence="2 3">
    <name type="scientific">Ideonella lacteola</name>
    <dbReference type="NCBI Taxonomy" id="2984193"/>
    <lineage>
        <taxon>Bacteria</taxon>
        <taxon>Pseudomonadati</taxon>
        <taxon>Pseudomonadota</taxon>
        <taxon>Betaproteobacteria</taxon>
        <taxon>Burkholderiales</taxon>
        <taxon>Sphaerotilaceae</taxon>
        <taxon>Ideonella</taxon>
    </lineage>
</organism>
<protein>
    <submittedName>
        <fullName evidence="2">BadF/BadG/BcrA/BcrD ATPase family protein</fullName>
    </submittedName>
</protein>
<dbReference type="Proteomes" id="UP001371218">
    <property type="component" value="Unassembled WGS sequence"/>
</dbReference>
<dbReference type="CDD" id="cd24007">
    <property type="entry name" value="ASKHA_NBD_eukNAGK-like"/>
    <property type="match status" value="1"/>
</dbReference>
<reference evidence="2 3" key="1">
    <citation type="submission" date="2024-04" db="EMBL/GenBank/DDBJ databases">
        <title>Novel species of the genus Ideonella isolated from streams.</title>
        <authorList>
            <person name="Lu H."/>
        </authorList>
    </citation>
    <scope>NUCLEOTIDE SEQUENCE [LARGE SCALE GENOMIC DNA]</scope>
    <source>
        <strain evidence="2 3">DXS29W</strain>
    </source>
</reference>
<comment type="caution">
    <text evidence="2">The sequence shown here is derived from an EMBL/GenBank/DDBJ whole genome shotgun (WGS) entry which is preliminary data.</text>
</comment>